<gene>
    <name evidence="2" type="ORF">GSTUAT00001798001</name>
</gene>
<dbReference type="Gene3D" id="3.40.30.10">
    <property type="entry name" value="Glutaredoxin"/>
    <property type="match status" value="1"/>
</dbReference>
<proteinExistence type="predicted"/>
<feature type="domain" description="Thioredoxin" evidence="1">
    <location>
        <begin position="55"/>
        <end position="136"/>
    </location>
</feature>
<evidence type="ECO:0000313" key="3">
    <source>
        <dbReference type="Proteomes" id="UP001412239"/>
    </source>
</evidence>
<sequence>MPLRLRPLKALLQTRTLCLPLHPRISNFHTSQAHSQPRIYDSVRSTGAFHTLLLAHTASSTPLITYWTTSYCPACRVVKPLLWRAVESSNGKIGLVEVELDAPGDIRELGLRYSIRKVPTVMVFVRGESVGEWRAEGGDERMKGKVLERFVEEVGREGSNKGWGSGGGGFWGSLFG</sequence>
<dbReference type="EMBL" id="LN890962">
    <property type="protein sequence ID" value="CUS14068.1"/>
    <property type="molecule type" value="Genomic_DNA"/>
</dbReference>
<dbReference type="Proteomes" id="UP001412239">
    <property type="component" value="Unassembled WGS sequence"/>
</dbReference>
<dbReference type="InterPro" id="IPR036249">
    <property type="entry name" value="Thioredoxin-like_sf"/>
</dbReference>
<dbReference type="Pfam" id="PF00085">
    <property type="entry name" value="Thioredoxin"/>
    <property type="match status" value="1"/>
</dbReference>
<organism evidence="2 3">
    <name type="scientific">Tuber aestivum</name>
    <name type="common">summer truffle</name>
    <dbReference type="NCBI Taxonomy" id="59557"/>
    <lineage>
        <taxon>Eukaryota</taxon>
        <taxon>Fungi</taxon>
        <taxon>Dikarya</taxon>
        <taxon>Ascomycota</taxon>
        <taxon>Pezizomycotina</taxon>
        <taxon>Pezizomycetes</taxon>
        <taxon>Pezizales</taxon>
        <taxon>Tuberaceae</taxon>
        <taxon>Tuber</taxon>
    </lineage>
</organism>
<name>A0A292Q587_9PEZI</name>
<dbReference type="PROSITE" id="PS51354">
    <property type="entry name" value="GLUTAREDOXIN_2"/>
    <property type="match status" value="1"/>
</dbReference>
<evidence type="ECO:0000259" key="1">
    <source>
        <dbReference type="Pfam" id="PF00085"/>
    </source>
</evidence>
<dbReference type="AlphaFoldDB" id="A0A292Q587"/>
<keyword evidence="3" id="KW-1185">Reference proteome</keyword>
<dbReference type="SUPFAM" id="SSF52833">
    <property type="entry name" value="Thioredoxin-like"/>
    <property type="match status" value="1"/>
</dbReference>
<reference evidence="2" key="1">
    <citation type="submission" date="2015-10" db="EMBL/GenBank/DDBJ databases">
        <authorList>
            <person name="Regsiter A."/>
            <person name="william w."/>
        </authorList>
    </citation>
    <scope>NUCLEOTIDE SEQUENCE</scope>
    <source>
        <strain evidence="2">Montdore</strain>
    </source>
</reference>
<dbReference type="CDD" id="cd02947">
    <property type="entry name" value="TRX_family"/>
    <property type="match status" value="1"/>
</dbReference>
<dbReference type="InterPro" id="IPR013766">
    <property type="entry name" value="Thioredoxin_domain"/>
</dbReference>
<accession>A0A292Q587</accession>
<protein>
    <recommendedName>
        <fullName evidence="1">Thioredoxin domain-containing protein</fullName>
    </recommendedName>
</protein>
<evidence type="ECO:0000313" key="2">
    <source>
        <dbReference type="EMBL" id="CUS14068.1"/>
    </source>
</evidence>